<accession>A0A319B8Y4</accession>
<dbReference type="OrthoDB" id="5201563at2759"/>
<name>A0A319B8Y4_ASPVC</name>
<evidence type="ECO:0000313" key="3">
    <source>
        <dbReference type="Proteomes" id="UP000248405"/>
    </source>
</evidence>
<feature type="compositionally biased region" description="Basic residues" evidence="1">
    <location>
        <begin position="47"/>
        <end position="59"/>
    </location>
</feature>
<evidence type="ECO:0000256" key="1">
    <source>
        <dbReference type="SAM" id="MobiDB-lite"/>
    </source>
</evidence>
<dbReference type="AlphaFoldDB" id="A0A319B8Y4"/>
<protein>
    <submittedName>
        <fullName evidence="2">Uncharacterized protein</fullName>
    </submittedName>
</protein>
<organism evidence="2 3">
    <name type="scientific">Aspergillus vadensis (strain CBS 113365 / IMI 142717 / IBT 24658)</name>
    <dbReference type="NCBI Taxonomy" id="1448311"/>
    <lineage>
        <taxon>Eukaryota</taxon>
        <taxon>Fungi</taxon>
        <taxon>Dikarya</taxon>
        <taxon>Ascomycota</taxon>
        <taxon>Pezizomycotina</taxon>
        <taxon>Eurotiomycetes</taxon>
        <taxon>Eurotiomycetidae</taxon>
        <taxon>Eurotiales</taxon>
        <taxon>Aspergillaceae</taxon>
        <taxon>Aspergillus</taxon>
        <taxon>Aspergillus subgen. Circumdati</taxon>
    </lineage>
</organism>
<sequence>MTTQITTTTSLPPLNDYHIQLTGSRDALPVKVTRRRATGRNPPKWPTKYRRVPPHRPVNKHLDLSERPNGSNTGEWVFVNVMLNGVRLNSLFVTSYESTIGRFYPKLTRYAIGGEW</sequence>
<dbReference type="GeneID" id="37215405"/>
<dbReference type="RefSeq" id="XP_025562155.1">
    <property type="nucleotide sequence ID" value="XM_025710813.1"/>
</dbReference>
<gene>
    <name evidence="2" type="ORF">BO88DRAFT_454648</name>
</gene>
<evidence type="ECO:0000313" key="2">
    <source>
        <dbReference type="EMBL" id="PYH68361.1"/>
    </source>
</evidence>
<feature type="region of interest" description="Disordered" evidence="1">
    <location>
        <begin position="37"/>
        <end position="69"/>
    </location>
</feature>
<keyword evidence="3" id="KW-1185">Reference proteome</keyword>
<dbReference type="Proteomes" id="UP000248405">
    <property type="component" value="Unassembled WGS sequence"/>
</dbReference>
<reference evidence="2" key="1">
    <citation type="submission" date="2016-12" db="EMBL/GenBank/DDBJ databases">
        <title>The genomes of Aspergillus section Nigri reveals drivers in fungal speciation.</title>
        <authorList>
            <consortium name="DOE Joint Genome Institute"/>
            <person name="Vesth T.C."/>
            <person name="Nybo J."/>
            <person name="Theobald S."/>
            <person name="Brandl J."/>
            <person name="Frisvad J.C."/>
            <person name="Nielsen K.F."/>
            <person name="Lyhne E.K."/>
            <person name="Kogle M.E."/>
            <person name="Kuo A."/>
            <person name="Riley R."/>
            <person name="Clum A."/>
            <person name="Nolan M."/>
            <person name="Lipzen A."/>
            <person name="Salamov A."/>
            <person name="Henrissat B."/>
            <person name="Wiebenga A."/>
            <person name="De Vries R.P."/>
            <person name="Grigoriev I.V."/>
            <person name="Mortensen U.H."/>
            <person name="Andersen M.R."/>
            <person name="Baker S.E."/>
        </authorList>
    </citation>
    <scope>NUCLEOTIDE SEQUENCE [LARGE SCALE GENOMIC DNA]</scope>
    <source>
        <strain evidence="2">CBS 113365</strain>
    </source>
</reference>
<proteinExistence type="predicted"/>
<dbReference type="EMBL" id="KZ821627">
    <property type="protein sequence ID" value="PYH68361.1"/>
    <property type="molecule type" value="Genomic_DNA"/>
</dbReference>